<feature type="region of interest" description="Disordered" evidence="1">
    <location>
        <begin position="393"/>
        <end position="427"/>
    </location>
</feature>
<protein>
    <recommendedName>
        <fullName evidence="5">Transmembrane protein</fullName>
    </recommendedName>
</protein>
<feature type="compositionally biased region" description="Low complexity" evidence="1">
    <location>
        <begin position="244"/>
        <end position="255"/>
    </location>
</feature>
<feature type="region of interest" description="Disordered" evidence="1">
    <location>
        <begin position="27"/>
        <end position="83"/>
    </location>
</feature>
<feature type="region of interest" description="Disordered" evidence="1">
    <location>
        <begin position="274"/>
        <end position="293"/>
    </location>
</feature>
<dbReference type="OrthoDB" id="267899at2759"/>
<evidence type="ECO:0008006" key="5">
    <source>
        <dbReference type="Google" id="ProtNLM"/>
    </source>
</evidence>
<sequence length="673" mass="69295">MHEAILSLHNSPGSLLSADRRFCSTLDSSVRRSTPQVLQPPPPSRLPRRVSSPPLTSPSTTVARESSSGSERHRGAPQGPSFDSIAAMNKRTQEGLATSHLDTPDSRDSSTLDRSQCQSLDLPPKNRGGMRKRSGGVDMASEVSSNYRTGVGATLAEAAGVAGGTIASDEMDRRSVSGSGGPSCRTGSLLTIDYSGSPLTVAVNSANANNAMKKASSAAGADSVSISRPVRLSLTPSTPLAEAASGSAASNATQSKASSSPLVAQPEVVNTPLSLMRQAPLKSPSGVSRHRSGRSWQDSCVSLSVASTISVEDPSHPHRSRLESSACSSCTGTGVSDFPRPVLNRRVHFLLDDPAGGGFAAADGPTESLRCSDDARARLPLCQPACSIVVSTPSDTDQRPAFSANSSSNSKSSLSASPESLNGQLQLGPSLDRLSTAVAQSGGASFLLHLNKREGRIEATPAFVPAKSPGSSGIRGTEGGGVCLNSALAATTASATGLASSRSSSSGIHATATYQPGQPLPKPALKQVSRYSEGCSAADSHTGSKPVREGSDRWSWWRSNAAAGAGRTAAGSPGPPSLTGVVGRRFTSYLQGVPISRQRHRVRAGEASATAGRAAVSGGVAVRSPTAPSSGRTAGSRGRRAELLVRLRLVKWSLVGMVALTFFFFILIELVAD</sequence>
<feature type="compositionally biased region" description="Basic and acidic residues" evidence="1">
    <location>
        <begin position="102"/>
        <end position="111"/>
    </location>
</feature>
<feature type="region of interest" description="Disordered" evidence="1">
    <location>
        <begin position="97"/>
        <end position="139"/>
    </location>
</feature>
<keyword evidence="2" id="KW-1133">Transmembrane helix</keyword>
<dbReference type="VEuPathDB" id="TriTrypDB:LmxM.23.1290"/>
<reference evidence="3 4" key="1">
    <citation type="journal article" date="2011" name="Genome Res.">
        <title>Chromosome and gene copy number variation allow major structural change between species and strains of Leishmania.</title>
        <authorList>
            <person name="Rogers M.B."/>
            <person name="Hilley J.D."/>
            <person name="Dickens N.J."/>
            <person name="Wilkes J."/>
            <person name="Bates P.A."/>
            <person name="Depledge D.P."/>
            <person name="Harris D."/>
            <person name="Her Y."/>
            <person name="Herzyk P."/>
            <person name="Imamura H."/>
            <person name="Otto T.D."/>
            <person name="Sanders M."/>
            <person name="Seeger K."/>
            <person name="Dujardin J.C."/>
            <person name="Berriman M."/>
            <person name="Smith D.F."/>
            <person name="Hertz-Fowler C."/>
            <person name="Mottram J.C."/>
        </authorList>
    </citation>
    <scope>NUCLEOTIDE SEQUENCE [LARGE SCALE GENOMIC DNA]</scope>
    <source>
        <strain evidence="3 4">MHOM/GT/2001/U1103</strain>
    </source>
</reference>
<dbReference type="EMBL" id="FR799576">
    <property type="protein sequence ID" value="CBZ27284.1"/>
    <property type="molecule type" value="Genomic_DNA"/>
</dbReference>
<evidence type="ECO:0000313" key="3">
    <source>
        <dbReference type="EMBL" id="CBZ27284.1"/>
    </source>
</evidence>
<feature type="region of interest" description="Disordered" evidence="1">
    <location>
        <begin position="499"/>
        <end position="554"/>
    </location>
</feature>
<dbReference type="Proteomes" id="UP000007259">
    <property type="component" value="Chromosome 23"/>
</dbReference>
<keyword evidence="2" id="KW-0472">Membrane</keyword>
<evidence type="ECO:0000256" key="1">
    <source>
        <dbReference type="SAM" id="MobiDB-lite"/>
    </source>
</evidence>
<dbReference type="RefSeq" id="XP_003875771.1">
    <property type="nucleotide sequence ID" value="XM_003875722.1"/>
</dbReference>
<dbReference type="GeneID" id="13454419"/>
<dbReference type="KEGG" id="lmi:LMXM_23_1290"/>
<feature type="transmembrane region" description="Helical" evidence="2">
    <location>
        <begin position="652"/>
        <end position="672"/>
    </location>
</feature>
<evidence type="ECO:0000313" key="4">
    <source>
        <dbReference type="Proteomes" id="UP000007259"/>
    </source>
</evidence>
<dbReference type="PhylomeDB" id="E9AWE9"/>
<feature type="compositionally biased region" description="Low complexity" evidence="1">
    <location>
        <begin position="403"/>
        <end position="422"/>
    </location>
</feature>
<keyword evidence="4" id="KW-1185">Reference proteome</keyword>
<accession>E9AWE9</accession>
<feature type="compositionally biased region" description="Low complexity" evidence="1">
    <location>
        <begin position="49"/>
        <end position="69"/>
    </location>
</feature>
<organism evidence="3 4">
    <name type="scientific">Leishmania mexicana (strain MHOM/GT/2001/U1103)</name>
    <dbReference type="NCBI Taxonomy" id="929439"/>
    <lineage>
        <taxon>Eukaryota</taxon>
        <taxon>Discoba</taxon>
        <taxon>Euglenozoa</taxon>
        <taxon>Kinetoplastea</taxon>
        <taxon>Metakinetoplastina</taxon>
        <taxon>Trypanosomatida</taxon>
        <taxon>Trypanosomatidae</taxon>
        <taxon>Leishmaniinae</taxon>
        <taxon>Leishmania</taxon>
    </lineage>
</organism>
<gene>
    <name evidence="3" type="ORF">LMXM_23_1290</name>
</gene>
<name>E9AWE9_LEIMU</name>
<proteinExistence type="predicted"/>
<keyword evidence="2" id="KW-0812">Transmembrane</keyword>
<dbReference type="AlphaFoldDB" id="E9AWE9"/>
<feature type="region of interest" description="Disordered" evidence="1">
    <location>
        <begin position="244"/>
        <end position="264"/>
    </location>
</feature>
<feature type="compositionally biased region" description="Low complexity" evidence="1">
    <location>
        <begin position="499"/>
        <end position="512"/>
    </location>
</feature>
<evidence type="ECO:0000256" key="2">
    <source>
        <dbReference type="SAM" id="Phobius"/>
    </source>
</evidence>
<dbReference type="OMA" id="DRRFCST"/>